<keyword evidence="7" id="KW-1185">Reference proteome</keyword>
<sequence length="519" mass="53415">MAVPGTPDTGGRRMRKPALVALLAVAGALLLPSAPAAAAEPAVTVDQTTARLGEQVTVQLVDWPAGVVTAALCGNEARQASADCAVTAASAVSVPASGSARLVLHLAAPPVGCPCVIRAVTATGDQIATVAIDVPDVPDSATVGVTESTAPGADGGLVVVGARVEKRWSLAALFGGPAPRVLMVTVDNTGTTPVSGAELALDLGRAAGAQAPGVVPVEQLEPGARTVVEVPFTVSAPAMGRYDIGGRVDGIGGGVTFTAQTSAWPWLLPLVPLLAVLVIVLAYRLHRQRRRAPSPMRTGGVVLVGAGLVCAVVLAAQTLMPGVRTADAQQRLDEQLTTGWEQPAEPGTEEPSSPTVTSLDTAISAPAQGKPLAVLHVPKWRAKYTIVEGIRTADLKLGPGHYPGTALPGEVGNMAVAGHRGPPGEPFNDIDQLGANDPIVVETASAWFVYRVQRHVIVSPERVDVVAPTPEQPGVTPSRAMLTMTACHPRYSSRLRYVLFSELDQTLSKLAGERPDVLG</sequence>
<feature type="region of interest" description="Disordered" evidence="3">
    <location>
        <begin position="339"/>
        <end position="358"/>
    </location>
</feature>
<evidence type="ECO:0000256" key="2">
    <source>
        <dbReference type="PIRSR" id="PIRSR605754-1"/>
    </source>
</evidence>
<keyword evidence="5" id="KW-0732">Signal</keyword>
<reference evidence="6 7" key="1">
    <citation type="submission" date="2018-08" db="EMBL/GenBank/DDBJ databases">
        <title>Verrucosispora craniellae sp. nov., isolated from a marine sponge in the South China Sea.</title>
        <authorList>
            <person name="Li L."/>
            <person name="Lin H.W."/>
        </authorList>
    </citation>
    <scope>NUCLEOTIDE SEQUENCE [LARGE SCALE GENOMIC DNA]</scope>
    <source>
        <strain evidence="6 7">LHW63014</strain>
    </source>
</reference>
<feature type="active site" description="Acyl-thioester intermediate" evidence="2">
    <location>
        <position position="487"/>
    </location>
</feature>
<keyword evidence="1" id="KW-0378">Hydrolase</keyword>
<evidence type="ECO:0000256" key="4">
    <source>
        <dbReference type="SAM" id="Phobius"/>
    </source>
</evidence>
<feature type="signal peptide" evidence="5">
    <location>
        <begin position="1"/>
        <end position="38"/>
    </location>
</feature>
<dbReference type="GO" id="GO:0016787">
    <property type="term" value="F:hydrolase activity"/>
    <property type="evidence" value="ECO:0007669"/>
    <property type="project" value="UniProtKB-KW"/>
</dbReference>
<feature type="chain" id="PRO_5017068016" evidence="5">
    <location>
        <begin position="39"/>
        <end position="519"/>
    </location>
</feature>
<feature type="transmembrane region" description="Helical" evidence="4">
    <location>
        <begin position="298"/>
        <end position="320"/>
    </location>
</feature>
<dbReference type="InterPro" id="IPR023365">
    <property type="entry name" value="Sortase_dom-sf"/>
</dbReference>
<comment type="caution">
    <text evidence="6">The sequence shown here is derived from an EMBL/GenBank/DDBJ whole genome shotgun (WGS) entry which is preliminary data.</text>
</comment>
<feature type="active site" description="Proton donor/acceptor" evidence="2">
    <location>
        <position position="419"/>
    </location>
</feature>
<protein>
    <submittedName>
        <fullName evidence="6">Sortase</fullName>
    </submittedName>
</protein>
<evidence type="ECO:0000256" key="1">
    <source>
        <dbReference type="ARBA" id="ARBA00022801"/>
    </source>
</evidence>
<dbReference type="NCBIfam" id="TIGR01076">
    <property type="entry name" value="sortase_fam"/>
    <property type="match status" value="1"/>
</dbReference>
<accession>A0A372G6T6</accession>
<dbReference type="NCBIfam" id="NF033747">
    <property type="entry name" value="class_E_sortase"/>
    <property type="match status" value="1"/>
</dbReference>
<keyword evidence="4" id="KW-0812">Transmembrane</keyword>
<dbReference type="AlphaFoldDB" id="A0A372G6T6"/>
<dbReference type="EMBL" id="QVFU01000001">
    <property type="protein sequence ID" value="RFS48489.1"/>
    <property type="molecule type" value="Genomic_DNA"/>
</dbReference>
<dbReference type="InterPro" id="IPR042003">
    <property type="entry name" value="Sortase_E"/>
</dbReference>
<evidence type="ECO:0000256" key="5">
    <source>
        <dbReference type="SAM" id="SignalP"/>
    </source>
</evidence>
<evidence type="ECO:0000256" key="3">
    <source>
        <dbReference type="SAM" id="MobiDB-lite"/>
    </source>
</evidence>
<organism evidence="6 7">
    <name type="scientific">Micromonospora craniellae</name>
    <dbReference type="NCBI Taxonomy" id="2294034"/>
    <lineage>
        <taxon>Bacteria</taxon>
        <taxon>Bacillati</taxon>
        <taxon>Actinomycetota</taxon>
        <taxon>Actinomycetes</taxon>
        <taxon>Micromonosporales</taxon>
        <taxon>Micromonosporaceae</taxon>
        <taxon>Micromonospora</taxon>
    </lineage>
</organism>
<dbReference type="InterPro" id="IPR053465">
    <property type="entry name" value="Sortase_Class_E"/>
</dbReference>
<dbReference type="Gene3D" id="2.40.260.10">
    <property type="entry name" value="Sortase"/>
    <property type="match status" value="1"/>
</dbReference>
<evidence type="ECO:0000313" key="7">
    <source>
        <dbReference type="Proteomes" id="UP000262621"/>
    </source>
</evidence>
<dbReference type="CDD" id="cd05830">
    <property type="entry name" value="Sortase_E"/>
    <property type="match status" value="1"/>
</dbReference>
<dbReference type="InterPro" id="IPR005754">
    <property type="entry name" value="Sortase"/>
</dbReference>
<dbReference type="Proteomes" id="UP000262621">
    <property type="component" value="Unassembled WGS sequence"/>
</dbReference>
<evidence type="ECO:0000313" key="6">
    <source>
        <dbReference type="EMBL" id="RFS48489.1"/>
    </source>
</evidence>
<keyword evidence="4" id="KW-1133">Transmembrane helix</keyword>
<gene>
    <name evidence="6" type="ORF">D0Q02_03195</name>
</gene>
<proteinExistence type="predicted"/>
<name>A0A372G6T6_9ACTN</name>
<dbReference type="SUPFAM" id="SSF63817">
    <property type="entry name" value="Sortase"/>
    <property type="match status" value="1"/>
</dbReference>
<dbReference type="Pfam" id="PF04203">
    <property type="entry name" value="Sortase"/>
    <property type="match status" value="1"/>
</dbReference>
<keyword evidence="4" id="KW-0472">Membrane</keyword>
<feature type="transmembrane region" description="Helical" evidence="4">
    <location>
        <begin position="266"/>
        <end position="286"/>
    </location>
</feature>